<evidence type="ECO:0000313" key="2">
    <source>
        <dbReference type="Proteomes" id="UP001189624"/>
    </source>
</evidence>
<organism evidence="1 2">
    <name type="scientific">Sphenostylis stenocarpa</name>
    <dbReference type="NCBI Taxonomy" id="92480"/>
    <lineage>
        <taxon>Eukaryota</taxon>
        <taxon>Viridiplantae</taxon>
        <taxon>Streptophyta</taxon>
        <taxon>Embryophyta</taxon>
        <taxon>Tracheophyta</taxon>
        <taxon>Spermatophyta</taxon>
        <taxon>Magnoliopsida</taxon>
        <taxon>eudicotyledons</taxon>
        <taxon>Gunneridae</taxon>
        <taxon>Pentapetalae</taxon>
        <taxon>rosids</taxon>
        <taxon>fabids</taxon>
        <taxon>Fabales</taxon>
        <taxon>Fabaceae</taxon>
        <taxon>Papilionoideae</taxon>
        <taxon>50 kb inversion clade</taxon>
        <taxon>NPAAA clade</taxon>
        <taxon>indigoferoid/millettioid clade</taxon>
        <taxon>Phaseoleae</taxon>
        <taxon>Sphenostylis</taxon>
    </lineage>
</organism>
<name>A0AA86VKQ8_9FABA</name>
<keyword evidence="2" id="KW-1185">Reference proteome</keyword>
<dbReference type="AlphaFoldDB" id="A0AA86VKQ8"/>
<dbReference type="EMBL" id="OY731403">
    <property type="protein sequence ID" value="CAJ1963929.1"/>
    <property type="molecule type" value="Genomic_DNA"/>
</dbReference>
<sequence>MAGPGLKEATSQTKKKKSGPVQCVYYPKDKIRDVKGDVVGTVDISCTLPQATKDK</sequence>
<dbReference type="Proteomes" id="UP001189624">
    <property type="component" value="Chromosome 6"/>
</dbReference>
<evidence type="ECO:0000313" key="1">
    <source>
        <dbReference type="EMBL" id="CAJ1963929.1"/>
    </source>
</evidence>
<proteinExistence type="predicted"/>
<dbReference type="Gramene" id="rna-AYBTSS11_LOCUS20039">
    <property type="protein sequence ID" value="CAJ1963929.1"/>
    <property type="gene ID" value="gene-AYBTSS11_LOCUS20039"/>
</dbReference>
<protein>
    <submittedName>
        <fullName evidence="1">Uncharacterized protein</fullName>
    </submittedName>
</protein>
<gene>
    <name evidence="1" type="ORF">AYBTSS11_LOCUS20039</name>
</gene>
<reference evidence="1" key="1">
    <citation type="submission" date="2023-10" db="EMBL/GenBank/DDBJ databases">
        <authorList>
            <person name="Domelevo Entfellner J.-B."/>
        </authorList>
    </citation>
    <scope>NUCLEOTIDE SEQUENCE</scope>
</reference>
<accession>A0AA86VKQ8</accession>